<protein>
    <recommendedName>
        <fullName evidence="7">Penicillinase repressor</fullName>
    </recommendedName>
</protein>
<sequence length="132" mass="15463">MGKETTPSETEWLVMEVIWNAEGDITASEVIRTLKDSLNVSARTIRVLINRLLAKGIIRYEVDRKDSRVYHYYVVKSKEECLREKQERFVRNYFGGNSTLAVASFIEKAHLSDEQFCELEQLVEKMKENRKD</sequence>
<evidence type="ECO:0008006" key="7">
    <source>
        <dbReference type="Google" id="ProtNLM"/>
    </source>
</evidence>
<dbReference type="InterPro" id="IPR005650">
    <property type="entry name" value="BlaI_family"/>
</dbReference>
<dbReference type="AlphaFoldDB" id="N1ZS45"/>
<dbReference type="PATRIC" id="fig|1235802.3.peg.5623"/>
<evidence type="ECO:0000313" key="6">
    <source>
        <dbReference type="Proteomes" id="UP000012589"/>
    </source>
</evidence>
<organism evidence="5 6">
    <name type="scientific">Eubacterium plexicaudatum ASF492</name>
    <dbReference type="NCBI Taxonomy" id="1235802"/>
    <lineage>
        <taxon>Bacteria</taxon>
        <taxon>Bacillati</taxon>
        <taxon>Bacillota</taxon>
        <taxon>Clostridia</taxon>
        <taxon>Eubacteriales</taxon>
        <taxon>Eubacteriaceae</taxon>
        <taxon>Eubacterium</taxon>
    </lineage>
</organism>
<dbReference type="InterPro" id="IPR036388">
    <property type="entry name" value="WH-like_DNA-bd_sf"/>
</dbReference>
<keyword evidence="4" id="KW-0804">Transcription</keyword>
<evidence type="ECO:0000256" key="4">
    <source>
        <dbReference type="ARBA" id="ARBA00023163"/>
    </source>
</evidence>
<evidence type="ECO:0000256" key="1">
    <source>
        <dbReference type="ARBA" id="ARBA00011046"/>
    </source>
</evidence>
<dbReference type="EMBL" id="AQFT01000158">
    <property type="protein sequence ID" value="EMZ19857.1"/>
    <property type="molecule type" value="Genomic_DNA"/>
</dbReference>
<evidence type="ECO:0000256" key="3">
    <source>
        <dbReference type="ARBA" id="ARBA00023125"/>
    </source>
</evidence>
<comment type="similarity">
    <text evidence="1">Belongs to the BlaI transcriptional regulatory family.</text>
</comment>
<reference evidence="5 6" key="1">
    <citation type="journal article" date="2014" name="Genome Announc.">
        <title>Draft genome sequences of the altered schaedler flora, a defined bacterial community from gnotobiotic mice.</title>
        <authorList>
            <person name="Wannemuehler M.J."/>
            <person name="Overstreet A.M."/>
            <person name="Ward D.V."/>
            <person name="Phillips G.J."/>
        </authorList>
    </citation>
    <scope>NUCLEOTIDE SEQUENCE [LARGE SCALE GENOMIC DNA]</scope>
    <source>
        <strain evidence="5 6">ASF492</strain>
    </source>
</reference>
<dbReference type="Gene3D" id="1.10.10.10">
    <property type="entry name" value="Winged helix-like DNA-binding domain superfamily/Winged helix DNA-binding domain"/>
    <property type="match status" value="1"/>
</dbReference>
<proteinExistence type="inferred from homology"/>
<dbReference type="HOGENOM" id="CLU_119090_2_1_9"/>
<dbReference type="PIRSF" id="PIRSF019455">
    <property type="entry name" value="CopR_AtkY"/>
    <property type="match status" value="1"/>
</dbReference>
<accession>N1ZS45</accession>
<dbReference type="Proteomes" id="UP000012589">
    <property type="component" value="Unassembled WGS sequence"/>
</dbReference>
<dbReference type="Pfam" id="PF03965">
    <property type="entry name" value="Penicillinase_R"/>
    <property type="match status" value="1"/>
</dbReference>
<evidence type="ECO:0000256" key="2">
    <source>
        <dbReference type="ARBA" id="ARBA00023015"/>
    </source>
</evidence>
<keyword evidence="6" id="KW-1185">Reference proteome</keyword>
<dbReference type="Gene3D" id="1.10.4040.10">
    <property type="entry name" value="Penicillinase repressor domain"/>
    <property type="match status" value="1"/>
</dbReference>
<dbReference type="SUPFAM" id="SSF46785">
    <property type="entry name" value="Winged helix' DNA-binding domain"/>
    <property type="match status" value="1"/>
</dbReference>
<name>N1ZS45_9FIRM</name>
<dbReference type="OrthoDB" id="1779680at2"/>
<comment type="caution">
    <text evidence="5">The sequence shown here is derived from an EMBL/GenBank/DDBJ whole genome shotgun (WGS) entry which is preliminary data.</text>
</comment>
<dbReference type="GO" id="GO:0003677">
    <property type="term" value="F:DNA binding"/>
    <property type="evidence" value="ECO:0007669"/>
    <property type="project" value="UniProtKB-KW"/>
</dbReference>
<gene>
    <name evidence="5" type="ORF">C823_05331</name>
</gene>
<dbReference type="eggNOG" id="COG3682">
    <property type="taxonomic scope" value="Bacteria"/>
</dbReference>
<keyword evidence="2" id="KW-0805">Transcription regulation</keyword>
<evidence type="ECO:0000313" key="5">
    <source>
        <dbReference type="EMBL" id="EMZ19857.1"/>
    </source>
</evidence>
<dbReference type="InterPro" id="IPR036390">
    <property type="entry name" value="WH_DNA-bd_sf"/>
</dbReference>
<dbReference type="GO" id="GO:0045892">
    <property type="term" value="P:negative regulation of DNA-templated transcription"/>
    <property type="evidence" value="ECO:0007669"/>
    <property type="project" value="InterPro"/>
</dbReference>
<dbReference type="STRING" id="1235802.C823_05331"/>
<keyword evidence="3" id="KW-0238">DNA-binding</keyword>